<proteinExistence type="predicted"/>
<protein>
    <submittedName>
        <fullName evidence="1">26688_t:CDS:1</fullName>
    </submittedName>
</protein>
<dbReference type="AlphaFoldDB" id="A0A9N9JZM4"/>
<evidence type="ECO:0000313" key="1">
    <source>
        <dbReference type="EMBL" id="CAG8803716.1"/>
    </source>
</evidence>
<dbReference type="EMBL" id="CAJVPY010038210">
    <property type="protein sequence ID" value="CAG8803716.1"/>
    <property type="molecule type" value="Genomic_DNA"/>
</dbReference>
<evidence type="ECO:0000313" key="2">
    <source>
        <dbReference type="Proteomes" id="UP000789405"/>
    </source>
</evidence>
<comment type="caution">
    <text evidence="1">The sequence shown here is derived from an EMBL/GenBank/DDBJ whole genome shotgun (WGS) entry which is preliminary data.</text>
</comment>
<reference evidence="1" key="1">
    <citation type="submission" date="2021-06" db="EMBL/GenBank/DDBJ databases">
        <authorList>
            <person name="Kallberg Y."/>
            <person name="Tangrot J."/>
            <person name="Rosling A."/>
        </authorList>
    </citation>
    <scope>NUCLEOTIDE SEQUENCE</scope>
    <source>
        <strain evidence="1">MA453B</strain>
    </source>
</reference>
<gene>
    <name evidence="1" type="ORF">DERYTH_LOCUS23945</name>
</gene>
<sequence>FYPENTVQELNLPEFEDKDVILATGNFCIVENIDQNNEKYSILKITLNDIIRFDTLNSNNLPASPILINMTAMVREDPKIDNEDVVIDVMTRNYIDQDNNNINITCYHLASTHYLTNVTASVQKDSVLYINGELMITDDENIVHIHNVSFPEY</sequence>
<dbReference type="Proteomes" id="UP000789405">
    <property type="component" value="Unassembled WGS sequence"/>
</dbReference>
<name>A0A9N9JZM4_9GLOM</name>
<keyword evidence="2" id="KW-1185">Reference proteome</keyword>
<accession>A0A9N9JZM4</accession>
<organism evidence="1 2">
    <name type="scientific">Dentiscutata erythropus</name>
    <dbReference type="NCBI Taxonomy" id="1348616"/>
    <lineage>
        <taxon>Eukaryota</taxon>
        <taxon>Fungi</taxon>
        <taxon>Fungi incertae sedis</taxon>
        <taxon>Mucoromycota</taxon>
        <taxon>Glomeromycotina</taxon>
        <taxon>Glomeromycetes</taxon>
        <taxon>Diversisporales</taxon>
        <taxon>Gigasporaceae</taxon>
        <taxon>Dentiscutata</taxon>
    </lineage>
</organism>
<feature type="non-terminal residue" evidence="1">
    <location>
        <position position="153"/>
    </location>
</feature>